<dbReference type="GO" id="GO:0005524">
    <property type="term" value="F:ATP binding"/>
    <property type="evidence" value="ECO:0007669"/>
    <property type="project" value="UniProtKB-KW"/>
</dbReference>
<comment type="catalytic activity">
    <reaction evidence="10">
        <text>ATP + H2O = ADP + phosphate + H(+)</text>
        <dbReference type="Rhea" id="RHEA:13065"/>
        <dbReference type="ChEBI" id="CHEBI:15377"/>
        <dbReference type="ChEBI" id="CHEBI:15378"/>
        <dbReference type="ChEBI" id="CHEBI:30616"/>
        <dbReference type="ChEBI" id="CHEBI:43474"/>
        <dbReference type="ChEBI" id="CHEBI:456216"/>
    </reaction>
    <physiologicalReaction direction="left-to-right" evidence="10">
        <dbReference type="Rhea" id="RHEA:13066"/>
    </physiologicalReaction>
</comment>
<keyword evidence="4" id="KW-0547">Nucleotide-binding</keyword>
<dbReference type="SMART" id="SM00382">
    <property type="entry name" value="AAA"/>
    <property type="match status" value="2"/>
</dbReference>
<dbReference type="InterPro" id="IPR003593">
    <property type="entry name" value="AAA+_ATPase"/>
</dbReference>
<keyword evidence="3" id="KW-0962">Peroxisome biogenesis</keyword>
<evidence type="ECO:0000256" key="4">
    <source>
        <dbReference type="ARBA" id="ARBA00022741"/>
    </source>
</evidence>
<dbReference type="PROSITE" id="PS00674">
    <property type="entry name" value="AAA"/>
    <property type="match status" value="1"/>
</dbReference>
<evidence type="ECO:0000256" key="7">
    <source>
        <dbReference type="ARBA" id="ARBA00023136"/>
    </source>
</evidence>
<dbReference type="Gene3D" id="3.40.50.300">
    <property type="entry name" value="P-loop containing nucleotide triphosphate hydrolases"/>
    <property type="match status" value="2"/>
</dbReference>
<comment type="similarity">
    <text evidence="2">Belongs to the AAA ATPase family.</text>
</comment>
<dbReference type="Gene3D" id="1.10.8.60">
    <property type="match status" value="2"/>
</dbReference>
<feature type="compositionally biased region" description="Basic and acidic residues" evidence="11">
    <location>
        <begin position="1"/>
        <end position="29"/>
    </location>
</feature>
<dbReference type="FunFam" id="3.40.50.300:FF:000988">
    <property type="entry name" value="peroxisome biogenesis factor 6"/>
    <property type="match status" value="1"/>
</dbReference>
<organism evidence="13 14">
    <name type="scientific">Eleutherodactylus coqui</name>
    <name type="common">Puerto Rican coqui</name>
    <dbReference type="NCBI Taxonomy" id="57060"/>
    <lineage>
        <taxon>Eukaryota</taxon>
        <taxon>Metazoa</taxon>
        <taxon>Chordata</taxon>
        <taxon>Craniata</taxon>
        <taxon>Vertebrata</taxon>
        <taxon>Euteleostomi</taxon>
        <taxon>Amphibia</taxon>
        <taxon>Batrachia</taxon>
        <taxon>Anura</taxon>
        <taxon>Neobatrachia</taxon>
        <taxon>Hyloidea</taxon>
        <taxon>Eleutherodactylidae</taxon>
        <taxon>Eleutherodactylinae</taxon>
        <taxon>Eleutherodactylus</taxon>
        <taxon>Eleutherodactylus</taxon>
    </lineage>
</organism>
<evidence type="ECO:0000313" key="14">
    <source>
        <dbReference type="Proteomes" id="UP000770717"/>
    </source>
</evidence>
<feature type="non-terminal residue" evidence="13">
    <location>
        <position position="958"/>
    </location>
</feature>
<protein>
    <recommendedName>
        <fullName evidence="8">Peroxisomal ATPase PEX6</fullName>
    </recommendedName>
    <alternativeName>
        <fullName evidence="9">Peroxin-6</fullName>
    </alternativeName>
</protein>
<dbReference type="SUPFAM" id="SSF52540">
    <property type="entry name" value="P-loop containing nucleoside triphosphate hydrolases"/>
    <property type="match status" value="2"/>
</dbReference>
<dbReference type="InterPro" id="IPR057604">
    <property type="entry name" value="DPBB_PEX6"/>
</dbReference>
<evidence type="ECO:0000256" key="8">
    <source>
        <dbReference type="ARBA" id="ARBA00034811"/>
    </source>
</evidence>
<dbReference type="FunFam" id="3.40.50.300:FF:000109">
    <property type="entry name" value="Peroxisomal biogenesis factor 6"/>
    <property type="match status" value="1"/>
</dbReference>
<feature type="compositionally biased region" description="Basic and acidic residues" evidence="11">
    <location>
        <begin position="38"/>
        <end position="51"/>
    </location>
</feature>
<dbReference type="Pfam" id="PF25395">
    <property type="entry name" value="DPBB_PEX6"/>
    <property type="match status" value="1"/>
</dbReference>
<dbReference type="GO" id="GO:0005778">
    <property type="term" value="C:peroxisomal membrane"/>
    <property type="evidence" value="ECO:0007669"/>
    <property type="project" value="TreeGrafter"/>
</dbReference>
<feature type="region of interest" description="Disordered" evidence="11">
    <location>
        <begin position="1"/>
        <end position="100"/>
    </location>
</feature>
<dbReference type="GO" id="GO:0016558">
    <property type="term" value="P:protein import into peroxisome matrix"/>
    <property type="evidence" value="ECO:0007669"/>
    <property type="project" value="TreeGrafter"/>
</dbReference>
<feature type="domain" description="AAA+ ATPase" evidence="12">
    <location>
        <begin position="439"/>
        <end position="574"/>
    </location>
</feature>
<name>A0A8J6JYJ0_ELECQ</name>
<evidence type="ECO:0000256" key="2">
    <source>
        <dbReference type="ARBA" id="ARBA00006914"/>
    </source>
</evidence>
<dbReference type="AlphaFoldDB" id="A0A8J6JYJ0"/>
<sequence>QGGPQHSEKEEGTQRDQRGPQHSEKEGGTQRDQGGPQHSEKEGGTQEGQREEEGEPQQEQGNQRDQQRSQEEQRDEGAIQESGRGGPLQEEGLSWGGQLEGAPSSDSLFVGSFLDISVFPPDFHSPLVSSFARPALPLRLRVAPIDAESLVRSGRLQEVGGPVDRSSALWVSRKQLRVLGFYHREWVWVSLPLDRGSTRKASAAYGHGGRHLAMILAAELWLGHPHKYNHLLSSPCLATRDEPTYPGSVPAGTAVISATLAFNLTSGVGCVSEVLIQRFSAEPTQEGRSALLEPPVATLLHIDVVKSPAYSSDATFQQALYQHFQTPRAVQLGDVLCVSSLSHSEFQLNKSQVPVRCPDLYFKVRKIEGEQDSEGYLANTTHTTLYQVGSVCSFVPSFPSRDGHVFWSSLFPAGLSYAVDDICRILLPHLQNTSDILEAGGRILLTGPKGCGKITVVQAACSRMNLHLYQVECARLCRDSSASTISRLRSVFSRAQDCQPCILLLCHLDLLGKDKDGSGEDARVLSALCSLLLGTSPTNRDLPFLVVATTSRVQEVPVDLQSCFLHEVSLSAPTEEQRLSLLTALTSPLPLSRDVDLAHLARRTAGFVVGDLCALLSRAGRISCTRIRNSCAPSAEDEEGLLAAGFPVTSQDLDCALADLQAAHSEAIGAPKVPCVRWSDVGGLEDAKRQLLDTVQFPLEHPEMLALGLSRSGILLYGPPGTGKTLLAKAVATECAMTFLSVKGPELINMYVGQSEENVREVFSRAQAASPCIIFFDELDSLAPNRGRSGDSGGVMDRVVSQLLAEMDGLHSSSDVFVIGATNRPDLLDPALLRPGRFDRLVYVGLNEDRESQQKVLEAITRKFSLHPAVDLSHVLQYCPAALTGADLYALCANAMMSSIKEKVQRLQEGADEPVTELVLRLEHLVQAAQHLQPSVSPQELQRYERIHRQFSMTSDDV</sequence>
<gene>
    <name evidence="13" type="ORF">GDO78_016752</name>
</gene>
<feature type="domain" description="AAA+ ATPase" evidence="12">
    <location>
        <begin position="710"/>
        <end position="848"/>
    </location>
</feature>
<dbReference type="InterPro" id="IPR027417">
    <property type="entry name" value="P-loop_NTPase"/>
</dbReference>
<evidence type="ECO:0000256" key="10">
    <source>
        <dbReference type="ARBA" id="ARBA00048778"/>
    </source>
</evidence>
<evidence type="ECO:0000256" key="3">
    <source>
        <dbReference type="ARBA" id="ARBA00022593"/>
    </source>
</evidence>
<evidence type="ECO:0000259" key="12">
    <source>
        <dbReference type="SMART" id="SM00382"/>
    </source>
</evidence>
<keyword evidence="14" id="KW-1185">Reference proteome</keyword>
<reference evidence="13" key="1">
    <citation type="thesis" date="2020" institute="ProQuest LLC" country="789 East Eisenhower Parkway, Ann Arbor, MI, USA">
        <title>Comparative Genomics and Chromosome Evolution.</title>
        <authorList>
            <person name="Mudd A.B."/>
        </authorList>
    </citation>
    <scope>NUCLEOTIDE SEQUENCE</scope>
    <source>
        <strain evidence="13">HN-11 Male</strain>
        <tissue evidence="13">Kidney and liver</tissue>
    </source>
</reference>
<evidence type="ECO:0000256" key="11">
    <source>
        <dbReference type="SAM" id="MobiDB-lite"/>
    </source>
</evidence>
<evidence type="ECO:0000256" key="5">
    <source>
        <dbReference type="ARBA" id="ARBA00022801"/>
    </source>
</evidence>
<comment type="caution">
    <text evidence="13">The sequence shown here is derived from an EMBL/GenBank/DDBJ whole genome shotgun (WGS) entry which is preliminary data.</text>
</comment>
<evidence type="ECO:0000256" key="6">
    <source>
        <dbReference type="ARBA" id="ARBA00022840"/>
    </source>
</evidence>
<comment type="subcellular location">
    <subcellularLocation>
        <location evidence="1">Membrane</location>
    </subcellularLocation>
</comment>
<dbReference type="CDD" id="cd19527">
    <property type="entry name" value="RecA-like_PEX6_r2"/>
    <property type="match status" value="1"/>
</dbReference>
<feature type="compositionally biased region" description="Basic and acidic residues" evidence="11">
    <location>
        <begin position="65"/>
        <end position="77"/>
    </location>
</feature>
<evidence type="ECO:0000256" key="1">
    <source>
        <dbReference type="ARBA" id="ARBA00004370"/>
    </source>
</evidence>
<keyword evidence="7" id="KW-0472">Membrane</keyword>
<dbReference type="InterPro" id="IPR050168">
    <property type="entry name" value="AAA_ATPase_domain"/>
</dbReference>
<dbReference type="PANTHER" id="PTHR23077">
    <property type="entry name" value="AAA-FAMILY ATPASE"/>
    <property type="match status" value="1"/>
</dbReference>
<proteinExistence type="inferred from homology"/>
<dbReference type="InterPro" id="IPR047533">
    <property type="entry name" value="RecA-like_PEX6_r2"/>
</dbReference>
<keyword evidence="6" id="KW-0067">ATP-binding</keyword>
<keyword evidence="5" id="KW-0378">Hydrolase</keyword>
<evidence type="ECO:0000313" key="13">
    <source>
        <dbReference type="EMBL" id="KAG9472807.1"/>
    </source>
</evidence>
<dbReference type="PANTHER" id="PTHR23077:SF9">
    <property type="entry name" value="PEROXISOMAL ATPASE PEX6"/>
    <property type="match status" value="1"/>
</dbReference>
<dbReference type="GO" id="GO:0005829">
    <property type="term" value="C:cytosol"/>
    <property type="evidence" value="ECO:0007669"/>
    <property type="project" value="TreeGrafter"/>
</dbReference>
<evidence type="ECO:0000256" key="9">
    <source>
        <dbReference type="ARBA" id="ARBA00034920"/>
    </source>
</evidence>
<dbReference type="GO" id="GO:0016887">
    <property type="term" value="F:ATP hydrolysis activity"/>
    <property type="evidence" value="ECO:0007669"/>
    <property type="project" value="InterPro"/>
</dbReference>
<dbReference type="InterPro" id="IPR003960">
    <property type="entry name" value="ATPase_AAA_CS"/>
</dbReference>
<dbReference type="Pfam" id="PF00004">
    <property type="entry name" value="AAA"/>
    <property type="match status" value="2"/>
</dbReference>
<dbReference type="InterPro" id="IPR003959">
    <property type="entry name" value="ATPase_AAA_core"/>
</dbReference>
<dbReference type="OrthoDB" id="2187at2759"/>
<dbReference type="EMBL" id="WNTK01000034">
    <property type="protein sequence ID" value="KAG9472807.1"/>
    <property type="molecule type" value="Genomic_DNA"/>
</dbReference>
<dbReference type="Proteomes" id="UP000770717">
    <property type="component" value="Unassembled WGS sequence"/>
</dbReference>
<accession>A0A8J6JYJ0</accession>